<evidence type="ECO:0000256" key="1">
    <source>
        <dbReference type="SAM" id="Coils"/>
    </source>
</evidence>
<dbReference type="Proteomes" id="UP000077266">
    <property type="component" value="Unassembled WGS sequence"/>
</dbReference>
<name>A0A165M2N8_EXIGL</name>
<sequence>MESAADGSAPSTYHSVLLAELALAITETERPLEHAQTVASQYTAAQERVHEAEHAVEAANRMLKSAREALDSAQLALDRIRVQHDGAQIPKFSAEARIELAQERLRLYTRDPDVLSPAGELPGEIVTHIFECIGGNRASNTIRLSHINRRWRNLALSTASLWTDLDSAYEPAAAHVFAARAGQLPLNVSMIFGPDLPSYDRPYDKFSAFVAVAAHYAHRWSRINIVASSRYTFKPAFTCITDALKAGGATLPLSVASVSLRIIPGFRIGSYTSRDQLGFESTWPFQAREVILSGLPRVPAACLVPGLLRLEIRDGQFTNELFDMAMILEAPSLETFVVNILTDVTWKSDAKTVHTMPCLQRLRTNGLFPRGLLFLLFRIRMPALRHVDITMTGTCADMLTVIRAFMCGMPIEDFRIRRTMDVDAFGASTSLTPLIETFVANITPSLPMLTRLSLENVQLDNGALRELSTAMPRLETLHLCMEENVTVDGLRSLVFERLQSTATAIQCLHIVCSPHFNDVGDWGDIVERVPQVIWLNDDEEEEHADHEDAEASDAESETDSEIDAVLDDDEKDFLGC</sequence>
<dbReference type="OrthoDB" id="2095648at2759"/>
<feature type="region of interest" description="Disordered" evidence="2">
    <location>
        <begin position="538"/>
        <end position="576"/>
    </location>
</feature>
<evidence type="ECO:0000256" key="2">
    <source>
        <dbReference type="SAM" id="MobiDB-lite"/>
    </source>
</evidence>
<protein>
    <submittedName>
        <fullName evidence="3">Uncharacterized protein</fullName>
    </submittedName>
</protein>
<dbReference type="SUPFAM" id="SSF81383">
    <property type="entry name" value="F-box domain"/>
    <property type="match status" value="1"/>
</dbReference>
<evidence type="ECO:0000313" key="4">
    <source>
        <dbReference type="Proteomes" id="UP000077266"/>
    </source>
</evidence>
<dbReference type="Gene3D" id="1.20.1280.50">
    <property type="match status" value="1"/>
</dbReference>
<accession>A0A165M2N8</accession>
<keyword evidence="4" id="KW-1185">Reference proteome</keyword>
<dbReference type="Gene3D" id="3.80.10.10">
    <property type="entry name" value="Ribonuclease Inhibitor"/>
    <property type="match status" value="1"/>
</dbReference>
<dbReference type="InterPro" id="IPR032675">
    <property type="entry name" value="LRR_dom_sf"/>
</dbReference>
<organism evidence="3 4">
    <name type="scientific">Exidia glandulosa HHB12029</name>
    <dbReference type="NCBI Taxonomy" id="1314781"/>
    <lineage>
        <taxon>Eukaryota</taxon>
        <taxon>Fungi</taxon>
        <taxon>Dikarya</taxon>
        <taxon>Basidiomycota</taxon>
        <taxon>Agaricomycotina</taxon>
        <taxon>Agaricomycetes</taxon>
        <taxon>Auriculariales</taxon>
        <taxon>Exidiaceae</taxon>
        <taxon>Exidia</taxon>
    </lineage>
</organism>
<dbReference type="STRING" id="1314781.A0A165M2N8"/>
<reference evidence="3 4" key="1">
    <citation type="journal article" date="2016" name="Mol. Biol. Evol.">
        <title>Comparative Genomics of Early-Diverging Mushroom-Forming Fungi Provides Insights into the Origins of Lignocellulose Decay Capabilities.</title>
        <authorList>
            <person name="Nagy L.G."/>
            <person name="Riley R."/>
            <person name="Tritt A."/>
            <person name="Adam C."/>
            <person name="Daum C."/>
            <person name="Floudas D."/>
            <person name="Sun H."/>
            <person name="Yadav J.S."/>
            <person name="Pangilinan J."/>
            <person name="Larsson K.H."/>
            <person name="Matsuura K."/>
            <person name="Barry K."/>
            <person name="Labutti K."/>
            <person name="Kuo R."/>
            <person name="Ohm R.A."/>
            <person name="Bhattacharya S.S."/>
            <person name="Shirouzu T."/>
            <person name="Yoshinaga Y."/>
            <person name="Martin F.M."/>
            <person name="Grigoriev I.V."/>
            <person name="Hibbett D.S."/>
        </authorList>
    </citation>
    <scope>NUCLEOTIDE SEQUENCE [LARGE SCALE GENOMIC DNA]</scope>
    <source>
        <strain evidence="3 4">HHB12029</strain>
    </source>
</reference>
<dbReference type="AlphaFoldDB" id="A0A165M2N8"/>
<feature type="coiled-coil region" evidence="1">
    <location>
        <begin position="42"/>
        <end position="83"/>
    </location>
</feature>
<keyword evidence="1" id="KW-0175">Coiled coil</keyword>
<evidence type="ECO:0000313" key="3">
    <source>
        <dbReference type="EMBL" id="KZV98678.1"/>
    </source>
</evidence>
<proteinExistence type="predicted"/>
<dbReference type="InterPro" id="IPR036047">
    <property type="entry name" value="F-box-like_dom_sf"/>
</dbReference>
<dbReference type="SUPFAM" id="SSF52047">
    <property type="entry name" value="RNI-like"/>
    <property type="match status" value="1"/>
</dbReference>
<gene>
    <name evidence="3" type="ORF">EXIGLDRAFT_727388</name>
</gene>
<dbReference type="InParanoid" id="A0A165M2N8"/>
<dbReference type="EMBL" id="KV425916">
    <property type="protein sequence ID" value="KZV98678.1"/>
    <property type="molecule type" value="Genomic_DNA"/>
</dbReference>